<proteinExistence type="predicted"/>
<name>F2JPK0_CELLD</name>
<reference evidence="2 3" key="1">
    <citation type="journal article" date="2011" name="J. Bacteriol.">
        <title>Complete genome sequence of the cellulose-degrading bacterium Cellulosilyticum lentocellum.</title>
        <authorList>
            <consortium name="US DOE Joint Genome Institute"/>
            <person name="Miller D.A."/>
            <person name="Suen G."/>
            <person name="Bruce D."/>
            <person name="Copeland A."/>
            <person name="Cheng J.F."/>
            <person name="Detter C."/>
            <person name="Goodwin L.A."/>
            <person name="Han C.S."/>
            <person name="Hauser L.J."/>
            <person name="Land M.L."/>
            <person name="Lapidus A."/>
            <person name="Lucas S."/>
            <person name="Meincke L."/>
            <person name="Pitluck S."/>
            <person name="Tapia R."/>
            <person name="Teshima H."/>
            <person name="Woyke T."/>
            <person name="Fox B.G."/>
            <person name="Angert E.R."/>
            <person name="Currie C.R."/>
        </authorList>
    </citation>
    <scope>NUCLEOTIDE SEQUENCE [LARGE SCALE GENOMIC DNA]</scope>
    <source>
        <strain evidence="3">ATCC 49066 / DSM 5427 / NCIMB 11756 / RHM5</strain>
    </source>
</reference>
<evidence type="ECO:0000313" key="3">
    <source>
        <dbReference type="Proteomes" id="UP000008467"/>
    </source>
</evidence>
<dbReference type="eggNOG" id="ENOG502Z88Q">
    <property type="taxonomic scope" value="Bacteria"/>
</dbReference>
<dbReference type="HOGENOM" id="CLU_042280_0_0_9"/>
<gene>
    <name evidence="2" type="ordered locus">Clole_0815</name>
</gene>
<dbReference type="KEGG" id="cle:Clole_0815"/>
<feature type="region of interest" description="Disordered" evidence="1">
    <location>
        <begin position="450"/>
        <end position="469"/>
    </location>
</feature>
<accession>F2JPK0</accession>
<evidence type="ECO:0000256" key="1">
    <source>
        <dbReference type="SAM" id="MobiDB-lite"/>
    </source>
</evidence>
<feature type="compositionally biased region" description="Acidic residues" evidence="1">
    <location>
        <begin position="459"/>
        <end position="469"/>
    </location>
</feature>
<dbReference type="InterPro" id="IPR021145">
    <property type="entry name" value="Portal_protein_SPP1_Gp6-like"/>
</dbReference>
<sequence length="469" mass="53655">MFERIKEFIGKVVRRLFPVNSIEKALGVEIDQDTLMSRAIELWANLYENKPPWLSDTVSTMGLPASISNEIARLVTLELKSEVTGKSARAKYLNEQYQKVIKSIRQYTEYACAKGGLVFKPYLDGKNINVEYVQADYFYPVRYGSDSTITAAAFVEQKQIGDKTYTRLEYHEFDGTKERIVNKAFKSSMKDSLGNEIALTEVDEWKDLTPAANVENIERPMFAYFKIPIANNVDTYSPLGQSVFGRAIDLIKEADKQYSRGLWEFESAERAVDIDITAFKKDDKGKPIVPEGKERLFRTLDADAKEIFYEQYSPDIRDESHSRGLNKLLRLIEFNCGLAYGTLSDPEQEAKTATEVKQSKQRSYSTVSDIQKSLQSALEHLIYIMDAYATVYKLSAKGDYETSFVWDDSIVVDAEAERLRDLQEMRDGIMSKVEYRMKWYGEDETTAKTKIQEAKGESQEDDDILGFNK</sequence>
<dbReference type="STRING" id="642492.Clole_0815"/>
<dbReference type="AlphaFoldDB" id="F2JPK0"/>
<protein>
    <submittedName>
        <fullName evidence="2">Bacteriophage portal protein, SPP1 Gp6-like protein</fullName>
    </submittedName>
</protein>
<evidence type="ECO:0000313" key="2">
    <source>
        <dbReference type="EMBL" id="ADZ82548.1"/>
    </source>
</evidence>
<keyword evidence="3" id="KW-1185">Reference proteome</keyword>
<dbReference type="Proteomes" id="UP000008467">
    <property type="component" value="Chromosome"/>
</dbReference>
<dbReference type="RefSeq" id="WP_013655849.1">
    <property type="nucleotide sequence ID" value="NC_015275.1"/>
</dbReference>
<organism evidence="2 3">
    <name type="scientific">Cellulosilyticum lentocellum (strain ATCC 49066 / DSM 5427 / NCIMB 11756 / RHM5)</name>
    <name type="common">Clostridium lentocellum</name>
    <dbReference type="NCBI Taxonomy" id="642492"/>
    <lineage>
        <taxon>Bacteria</taxon>
        <taxon>Bacillati</taxon>
        <taxon>Bacillota</taxon>
        <taxon>Clostridia</taxon>
        <taxon>Lachnospirales</taxon>
        <taxon>Cellulosilyticaceae</taxon>
        <taxon>Cellulosilyticum</taxon>
    </lineage>
</organism>
<dbReference type="Pfam" id="PF05133">
    <property type="entry name" value="SPP1_portal"/>
    <property type="match status" value="1"/>
</dbReference>
<dbReference type="EMBL" id="CP002582">
    <property type="protein sequence ID" value="ADZ82548.1"/>
    <property type="molecule type" value="Genomic_DNA"/>
</dbReference>